<feature type="non-terminal residue" evidence="4">
    <location>
        <position position="294"/>
    </location>
</feature>
<feature type="repeat" description="WD" evidence="3">
    <location>
        <begin position="83"/>
        <end position="124"/>
    </location>
</feature>
<name>A0A0C9U6L0_PAXIN</name>
<dbReference type="PANTHER" id="PTHR19879:SF9">
    <property type="entry name" value="TRANSCRIPTION INITIATION FACTOR TFIID SUBUNIT 5"/>
    <property type="match status" value="1"/>
</dbReference>
<dbReference type="OrthoDB" id="6262491at2759"/>
<dbReference type="PROSITE" id="PS50082">
    <property type="entry name" value="WD_REPEATS_2"/>
    <property type="match status" value="4"/>
</dbReference>
<keyword evidence="1 3" id="KW-0853">WD repeat</keyword>
<organism evidence="4 5">
    <name type="scientific">Paxillus involutus ATCC 200175</name>
    <dbReference type="NCBI Taxonomy" id="664439"/>
    <lineage>
        <taxon>Eukaryota</taxon>
        <taxon>Fungi</taxon>
        <taxon>Dikarya</taxon>
        <taxon>Basidiomycota</taxon>
        <taxon>Agaricomycotina</taxon>
        <taxon>Agaricomycetes</taxon>
        <taxon>Agaricomycetidae</taxon>
        <taxon>Boletales</taxon>
        <taxon>Paxilineae</taxon>
        <taxon>Paxillaceae</taxon>
        <taxon>Paxillus</taxon>
    </lineage>
</organism>
<reference evidence="4 5" key="1">
    <citation type="submission" date="2014-06" db="EMBL/GenBank/DDBJ databases">
        <authorList>
            <consortium name="DOE Joint Genome Institute"/>
            <person name="Kuo A."/>
            <person name="Kohler A."/>
            <person name="Nagy L.G."/>
            <person name="Floudas D."/>
            <person name="Copeland A."/>
            <person name="Barry K.W."/>
            <person name="Cichocki N."/>
            <person name="Veneault-Fourrey C."/>
            <person name="LaButti K."/>
            <person name="Lindquist E.A."/>
            <person name="Lipzen A."/>
            <person name="Lundell T."/>
            <person name="Morin E."/>
            <person name="Murat C."/>
            <person name="Sun H."/>
            <person name="Tunlid A."/>
            <person name="Henrissat B."/>
            <person name="Grigoriev I.V."/>
            <person name="Hibbett D.S."/>
            <person name="Martin F."/>
            <person name="Nordberg H.P."/>
            <person name="Cantor M.N."/>
            <person name="Hua S.X."/>
        </authorList>
    </citation>
    <scope>NUCLEOTIDE SEQUENCE [LARGE SCALE GENOMIC DNA]</scope>
    <source>
        <strain evidence="4 5">ATCC 200175</strain>
    </source>
</reference>
<reference evidence="5" key="2">
    <citation type="submission" date="2015-01" db="EMBL/GenBank/DDBJ databases">
        <title>Evolutionary Origins and Diversification of the Mycorrhizal Mutualists.</title>
        <authorList>
            <consortium name="DOE Joint Genome Institute"/>
            <consortium name="Mycorrhizal Genomics Consortium"/>
            <person name="Kohler A."/>
            <person name="Kuo A."/>
            <person name="Nagy L.G."/>
            <person name="Floudas D."/>
            <person name="Copeland A."/>
            <person name="Barry K.W."/>
            <person name="Cichocki N."/>
            <person name="Veneault-Fourrey C."/>
            <person name="LaButti K."/>
            <person name="Lindquist E.A."/>
            <person name="Lipzen A."/>
            <person name="Lundell T."/>
            <person name="Morin E."/>
            <person name="Murat C."/>
            <person name="Riley R."/>
            <person name="Ohm R."/>
            <person name="Sun H."/>
            <person name="Tunlid A."/>
            <person name="Henrissat B."/>
            <person name="Grigoriev I.V."/>
            <person name="Hibbett D.S."/>
            <person name="Martin F."/>
        </authorList>
    </citation>
    <scope>NUCLEOTIDE SEQUENCE [LARGE SCALE GENOMIC DNA]</scope>
    <source>
        <strain evidence="5">ATCC 200175</strain>
    </source>
</reference>
<evidence type="ECO:0000313" key="4">
    <source>
        <dbReference type="EMBL" id="KIJ14776.1"/>
    </source>
</evidence>
<dbReference type="PANTHER" id="PTHR19879">
    <property type="entry name" value="TRANSCRIPTION INITIATION FACTOR TFIID"/>
    <property type="match status" value="1"/>
</dbReference>
<keyword evidence="2" id="KW-0677">Repeat</keyword>
<gene>
    <name evidence="4" type="ORF">PAXINDRAFT_78468</name>
</gene>
<evidence type="ECO:0008006" key="6">
    <source>
        <dbReference type="Google" id="ProtNLM"/>
    </source>
</evidence>
<dbReference type="Proteomes" id="UP000053647">
    <property type="component" value="Unassembled WGS sequence"/>
</dbReference>
<evidence type="ECO:0000313" key="5">
    <source>
        <dbReference type="Proteomes" id="UP000053647"/>
    </source>
</evidence>
<dbReference type="AlphaFoldDB" id="A0A0C9U6L0"/>
<feature type="repeat" description="WD" evidence="3">
    <location>
        <begin position="1"/>
        <end position="37"/>
    </location>
</feature>
<dbReference type="InterPro" id="IPR020472">
    <property type="entry name" value="WD40_PAC1"/>
</dbReference>
<protein>
    <recommendedName>
        <fullName evidence="6">WD40 repeat-like protein</fullName>
    </recommendedName>
</protein>
<dbReference type="Pfam" id="PF00400">
    <property type="entry name" value="WD40"/>
    <property type="match status" value="5"/>
</dbReference>
<dbReference type="SMART" id="SM00320">
    <property type="entry name" value="WD40"/>
    <property type="match status" value="6"/>
</dbReference>
<dbReference type="PROSITE" id="PS50294">
    <property type="entry name" value="WD_REPEATS_REGION"/>
    <property type="match status" value="3"/>
</dbReference>
<accession>A0A0C9U6L0</accession>
<dbReference type="CDD" id="cd00200">
    <property type="entry name" value="WD40"/>
    <property type="match status" value="1"/>
</dbReference>
<sequence length="294" mass="32485">DPVDALCFYPDENKLVSGAMDGTLRIWDRKTGAVQVLGTSGHIGHKRVWDVDVSQDGKMVVSGSSDKTVRIWNGESGKMMHVFKGHKNLVRSVQFSRDLTRVVSGSDDGSVRVWFVETGELAFEPIECYGVVCCVRYSPSGDRIASGGRSVQVWDAATGIGIRSIQNEVYSLEWTADGTHLIGGTRTEVTIWNSHNGDQLRTWEAHAQTLYVHGIAYSPSGKFIATGCEDKKVYVWEAPAFEDPQTNEVRFILVAFSSTNSWFIQSRASSFSSFLDVCTWTSVITLPKSLTTVQ</sequence>
<feature type="repeat" description="WD" evidence="3">
    <location>
        <begin position="205"/>
        <end position="237"/>
    </location>
</feature>
<dbReference type="InterPro" id="IPR015943">
    <property type="entry name" value="WD40/YVTN_repeat-like_dom_sf"/>
</dbReference>
<dbReference type="Gene3D" id="2.130.10.10">
    <property type="entry name" value="YVTN repeat-like/Quinoprotein amine dehydrogenase"/>
    <property type="match status" value="2"/>
</dbReference>
<dbReference type="SUPFAM" id="SSF50978">
    <property type="entry name" value="WD40 repeat-like"/>
    <property type="match status" value="1"/>
</dbReference>
<evidence type="ECO:0000256" key="3">
    <source>
        <dbReference type="PROSITE-ProRule" id="PRU00221"/>
    </source>
</evidence>
<proteinExistence type="predicted"/>
<feature type="repeat" description="WD" evidence="3">
    <location>
        <begin position="48"/>
        <end position="82"/>
    </location>
</feature>
<keyword evidence="5" id="KW-1185">Reference proteome</keyword>
<evidence type="ECO:0000256" key="2">
    <source>
        <dbReference type="ARBA" id="ARBA00022737"/>
    </source>
</evidence>
<dbReference type="HOGENOM" id="CLU_000288_57_33_1"/>
<dbReference type="InterPro" id="IPR001680">
    <property type="entry name" value="WD40_rpt"/>
</dbReference>
<evidence type="ECO:0000256" key="1">
    <source>
        <dbReference type="ARBA" id="ARBA00022574"/>
    </source>
</evidence>
<dbReference type="EMBL" id="KN819340">
    <property type="protein sequence ID" value="KIJ14776.1"/>
    <property type="molecule type" value="Genomic_DNA"/>
</dbReference>
<dbReference type="PRINTS" id="PR00320">
    <property type="entry name" value="GPROTEINBRPT"/>
</dbReference>
<dbReference type="InterPro" id="IPR036322">
    <property type="entry name" value="WD40_repeat_dom_sf"/>
</dbReference>